<dbReference type="NCBIfam" id="TIGR00496">
    <property type="entry name" value="frr"/>
    <property type="match status" value="1"/>
</dbReference>
<keyword evidence="4 6" id="KW-0648">Protein biosynthesis</keyword>
<comment type="similarity">
    <text evidence="2 6">Belongs to the RRF family.</text>
</comment>
<comment type="function">
    <text evidence="5 6">Responsible for the release of ribosomes from messenger RNA at the termination of protein biosynthesis. May increase the efficiency of translation by recycling ribosomes from one round of translation to another.</text>
</comment>
<name>A0A562LBT2_9GAMM</name>
<dbReference type="HAMAP" id="MF_00040">
    <property type="entry name" value="RRF"/>
    <property type="match status" value="1"/>
</dbReference>
<dbReference type="InterPro" id="IPR002661">
    <property type="entry name" value="Ribosome_recyc_fac"/>
</dbReference>
<keyword evidence="3 6" id="KW-0963">Cytoplasm</keyword>
<protein>
    <recommendedName>
        <fullName evidence="6">Ribosome-recycling factor</fullName>
        <shortName evidence="6">RRF</shortName>
    </recommendedName>
    <alternativeName>
        <fullName evidence="6">Ribosome-releasing factor</fullName>
    </alternativeName>
</protein>
<gene>
    <name evidence="6" type="primary">frr</name>
    <name evidence="9" type="ORF">IP90_01056</name>
</gene>
<comment type="subcellular location">
    <subcellularLocation>
        <location evidence="1 6">Cytoplasm</location>
    </subcellularLocation>
</comment>
<dbReference type="InterPro" id="IPR036191">
    <property type="entry name" value="RRF_sf"/>
</dbReference>
<dbReference type="CDD" id="cd00520">
    <property type="entry name" value="RRF"/>
    <property type="match status" value="1"/>
</dbReference>
<evidence type="ECO:0000313" key="10">
    <source>
        <dbReference type="Proteomes" id="UP000315167"/>
    </source>
</evidence>
<dbReference type="Proteomes" id="UP000315167">
    <property type="component" value="Unassembled WGS sequence"/>
</dbReference>
<dbReference type="EMBL" id="VLKN01000002">
    <property type="protein sequence ID" value="TWI04914.1"/>
    <property type="molecule type" value="Genomic_DNA"/>
</dbReference>
<dbReference type="GO" id="GO:0002184">
    <property type="term" value="P:cytoplasmic translational termination"/>
    <property type="evidence" value="ECO:0007669"/>
    <property type="project" value="TreeGrafter"/>
</dbReference>
<keyword evidence="10" id="KW-1185">Reference proteome</keyword>
<evidence type="ECO:0000256" key="5">
    <source>
        <dbReference type="ARBA" id="ARBA00025050"/>
    </source>
</evidence>
<dbReference type="GO" id="GO:0043023">
    <property type="term" value="F:ribosomal large subunit binding"/>
    <property type="evidence" value="ECO:0007669"/>
    <property type="project" value="TreeGrafter"/>
</dbReference>
<evidence type="ECO:0000256" key="2">
    <source>
        <dbReference type="ARBA" id="ARBA00005912"/>
    </source>
</evidence>
<feature type="coiled-coil region" evidence="7">
    <location>
        <begin position="132"/>
        <end position="166"/>
    </location>
</feature>
<dbReference type="RefSeq" id="WP_144898561.1">
    <property type="nucleotide sequence ID" value="NZ_VLKN01000002.1"/>
</dbReference>
<dbReference type="PANTHER" id="PTHR20982">
    <property type="entry name" value="RIBOSOME RECYCLING FACTOR"/>
    <property type="match status" value="1"/>
</dbReference>
<feature type="domain" description="Ribosome recycling factor" evidence="8">
    <location>
        <begin position="20"/>
        <end position="183"/>
    </location>
</feature>
<comment type="caution">
    <text evidence="9">The sequence shown here is derived from an EMBL/GenBank/DDBJ whole genome shotgun (WGS) entry which is preliminary data.</text>
</comment>
<evidence type="ECO:0000313" key="9">
    <source>
        <dbReference type="EMBL" id="TWI04914.1"/>
    </source>
</evidence>
<dbReference type="OrthoDB" id="9804006at2"/>
<organism evidence="9 10">
    <name type="scientific">Luteimonas cucumeris</name>
    <dbReference type="NCBI Taxonomy" id="985012"/>
    <lineage>
        <taxon>Bacteria</taxon>
        <taxon>Pseudomonadati</taxon>
        <taxon>Pseudomonadota</taxon>
        <taxon>Gammaproteobacteria</taxon>
        <taxon>Lysobacterales</taxon>
        <taxon>Lysobacteraceae</taxon>
        <taxon>Luteimonas</taxon>
    </lineage>
</organism>
<dbReference type="GO" id="GO:0005829">
    <property type="term" value="C:cytosol"/>
    <property type="evidence" value="ECO:0007669"/>
    <property type="project" value="GOC"/>
</dbReference>
<dbReference type="PANTHER" id="PTHR20982:SF3">
    <property type="entry name" value="MITOCHONDRIAL RIBOSOME RECYCLING FACTOR PSEUDO 1"/>
    <property type="match status" value="1"/>
</dbReference>
<dbReference type="Pfam" id="PF01765">
    <property type="entry name" value="RRF"/>
    <property type="match status" value="1"/>
</dbReference>
<evidence type="ECO:0000256" key="1">
    <source>
        <dbReference type="ARBA" id="ARBA00004496"/>
    </source>
</evidence>
<dbReference type="FunFam" id="1.10.132.20:FF:000001">
    <property type="entry name" value="Ribosome-recycling factor"/>
    <property type="match status" value="1"/>
</dbReference>
<dbReference type="AlphaFoldDB" id="A0A562LBT2"/>
<evidence type="ECO:0000256" key="3">
    <source>
        <dbReference type="ARBA" id="ARBA00022490"/>
    </source>
</evidence>
<evidence type="ECO:0000256" key="6">
    <source>
        <dbReference type="HAMAP-Rule" id="MF_00040"/>
    </source>
</evidence>
<evidence type="ECO:0000256" key="7">
    <source>
        <dbReference type="SAM" id="Coils"/>
    </source>
</evidence>
<dbReference type="Gene3D" id="1.10.132.20">
    <property type="entry name" value="Ribosome-recycling factor"/>
    <property type="match status" value="1"/>
</dbReference>
<dbReference type="SUPFAM" id="SSF55194">
    <property type="entry name" value="Ribosome recycling factor, RRF"/>
    <property type="match status" value="1"/>
</dbReference>
<proteinExistence type="inferred from homology"/>
<keyword evidence="7" id="KW-0175">Coiled coil</keyword>
<reference evidence="9 10" key="1">
    <citation type="journal article" date="2015" name="Stand. Genomic Sci.">
        <title>Genomic Encyclopedia of Bacterial and Archaeal Type Strains, Phase III: the genomes of soil and plant-associated and newly described type strains.</title>
        <authorList>
            <person name="Whitman W.B."/>
            <person name="Woyke T."/>
            <person name="Klenk H.P."/>
            <person name="Zhou Y."/>
            <person name="Lilburn T.G."/>
            <person name="Beck B.J."/>
            <person name="De Vos P."/>
            <person name="Vandamme P."/>
            <person name="Eisen J.A."/>
            <person name="Garrity G."/>
            <person name="Hugenholtz P."/>
            <person name="Kyrpides N.C."/>
        </authorList>
    </citation>
    <scope>NUCLEOTIDE SEQUENCE [LARGE SCALE GENOMIC DNA]</scope>
    <source>
        <strain evidence="9 10">CGMCC 1.10821</strain>
    </source>
</reference>
<evidence type="ECO:0000259" key="8">
    <source>
        <dbReference type="Pfam" id="PF01765"/>
    </source>
</evidence>
<accession>A0A562LBT2</accession>
<evidence type="ECO:0000256" key="4">
    <source>
        <dbReference type="ARBA" id="ARBA00022917"/>
    </source>
</evidence>
<dbReference type="InterPro" id="IPR023584">
    <property type="entry name" value="Ribosome_recyc_fac_dom"/>
</dbReference>
<dbReference type="FunFam" id="3.30.1360.40:FF:000001">
    <property type="entry name" value="Ribosome-recycling factor"/>
    <property type="match status" value="1"/>
</dbReference>
<sequence length="185" mass="20722">MINDIKKDTQARMAKSVEALRHDLTKVRTGRASTALVDHLKVNYYGSDMPLTQVASVSVTDARSLTITPWEKQMVGPVEKAILASDLGLTPNTAGTVIRINLPALTEERRKELSKHVHGEGENAKIAIRNIRRDANQQVKDLLKDKKITEDDERRSEDEIQKLTDKAIKDVDEVVKAKEQELMAV</sequence>
<dbReference type="Gene3D" id="3.30.1360.40">
    <property type="match status" value="1"/>
</dbReference>